<reference evidence="3 4" key="1">
    <citation type="submission" date="2018-07" db="EMBL/GenBank/DDBJ databases">
        <title>Genomic Encyclopedia of Type Strains, Phase III (KMG-III): the genomes of soil and plant-associated and newly described type strains.</title>
        <authorList>
            <person name="Whitman W."/>
        </authorList>
    </citation>
    <scope>NUCLEOTIDE SEQUENCE [LARGE SCALE GENOMIC DNA]</scope>
    <source>
        <strain evidence="3 4">CECT 8488</strain>
    </source>
</reference>
<evidence type="ECO:0000313" key="4">
    <source>
        <dbReference type="Proteomes" id="UP000256845"/>
    </source>
</evidence>
<dbReference type="RefSeq" id="WP_115934807.1">
    <property type="nucleotide sequence ID" value="NZ_QRDW01000001.1"/>
</dbReference>
<organism evidence="3 4">
    <name type="scientific">Aestuariispira insulae</name>
    <dbReference type="NCBI Taxonomy" id="1461337"/>
    <lineage>
        <taxon>Bacteria</taxon>
        <taxon>Pseudomonadati</taxon>
        <taxon>Pseudomonadota</taxon>
        <taxon>Alphaproteobacteria</taxon>
        <taxon>Rhodospirillales</taxon>
        <taxon>Kiloniellaceae</taxon>
        <taxon>Aestuariispira</taxon>
    </lineage>
</organism>
<protein>
    <submittedName>
        <fullName evidence="3">Uncharacterized protein</fullName>
    </submittedName>
</protein>
<name>A0A3D9HW06_9PROT</name>
<feature type="transmembrane region" description="Helical" evidence="2">
    <location>
        <begin position="6"/>
        <end position="27"/>
    </location>
</feature>
<keyword evidence="2" id="KW-1133">Transmembrane helix</keyword>
<comment type="caution">
    <text evidence="3">The sequence shown here is derived from an EMBL/GenBank/DDBJ whole genome shotgun (WGS) entry which is preliminary data.</text>
</comment>
<evidence type="ECO:0000313" key="3">
    <source>
        <dbReference type="EMBL" id="RED53693.1"/>
    </source>
</evidence>
<evidence type="ECO:0000256" key="1">
    <source>
        <dbReference type="SAM" id="MobiDB-lite"/>
    </source>
</evidence>
<keyword evidence="2" id="KW-0472">Membrane</keyword>
<dbReference type="AlphaFoldDB" id="A0A3D9HW06"/>
<gene>
    <name evidence="3" type="ORF">DFP90_101486</name>
</gene>
<dbReference type="Proteomes" id="UP000256845">
    <property type="component" value="Unassembled WGS sequence"/>
</dbReference>
<feature type="compositionally biased region" description="Basic and acidic residues" evidence="1">
    <location>
        <begin position="36"/>
        <end position="49"/>
    </location>
</feature>
<proteinExistence type="predicted"/>
<keyword evidence="2" id="KW-0812">Transmembrane</keyword>
<evidence type="ECO:0000256" key="2">
    <source>
        <dbReference type="SAM" id="Phobius"/>
    </source>
</evidence>
<keyword evidence="4" id="KW-1185">Reference proteome</keyword>
<dbReference type="EMBL" id="QRDW01000001">
    <property type="protein sequence ID" value="RED53693.1"/>
    <property type="molecule type" value="Genomic_DNA"/>
</dbReference>
<dbReference type="OrthoDB" id="7366267at2"/>
<sequence>MFGISFGKLIVLVAVIAAVWYGFKYVGRLQNIEKGQRKSGEPTLSERMRRAAGKRTGHRDPEVIEDTQECPVCKTFVSVGSVSHCGKSNCPH</sequence>
<accession>A0A3D9HW06</accession>
<feature type="region of interest" description="Disordered" evidence="1">
    <location>
        <begin position="36"/>
        <end position="59"/>
    </location>
</feature>